<name>B3SFG6_TRIAD</name>
<evidence type="ECO:0000313" key="3">
    <source>
        <dbReference type="Proteomes" id="UP000009022"/>
    </source>
</evidence>
<feature type="coiled-coil region" evidence="1">
    <location>
        <begin position="73"/>
        <end position="100"/>
    </location>
</feature>
<gene>
    <name evidence="2" type="ORF">TRIADDRAFT_62959</name>
</gene>
<dbReference type="AlphaFoldDB" id="B3SFG6"/>
<dbReference type="HOGENOM" id="CLU_1840213_0_0_1"/>
<dbReference type="KEGG" id="tad:TRIADDRAFT_62959"/>
<protein>
    <submittedName>
        <fullName evidence="2">Uncharacterized protein</fullName>
    </submittedName>
</protein>
<evidence type="ECO:0000313" key="2">
    <source>
        <dbReference type="EMBL" id="EDV18530.1"/>
    </source>
</evidence>
<proteinExistence type="predicted"/>
<dbReference type="Proteomes" id="UP000009022">
    <property type="component" value="Unassembled WGS sequence"/>
</dbReference>
<accession>B3SFG6</accession>
<sequence>IVANLSQFVKSPVQGKPNNNNYKLLVAQYNLKNDLSYENIVNYNNQKAIAEEFKFNSKIDELTGSVADYKGFLNSLQKSYKDLNTQVDNHSKSLQNLETTVNFHDKSLESLISASKKIITEEVGAQEVNAEVDSHHESDM</sequence>
<dbReference type="InParanoid" id="B3SFG6"/>
<reference evidence="2 3" key="1">
    <citation type="journal article" date="2008" name="Nature">
        <title>The Trichoplax genome and the nature of placozoans.</title>
        <authorList>
            <person name="Srivastava M."/>
            <person name="Begovic E."/>
            <person name="Chapman J."/>
            <person name="Putnam N.H."/>
            <person name="Hellsten U."/>
            <person name="Kawashima T."/>
            <person name="Kuo A."/>
            <person name="Mitros T."/>
            <person name="Salamov A."/>
            <person name="Carpenter M.L."/>
            <person name="Signorovitch A.Y."/>
            <person name="Moreno M.A."/>
            <person name="Kamm K."/>
            <person name="Grimwood J."/>
            <person name="Schmutz J."/>
            <person name="Shapiro H."/>
            <person name="Grigoriev I.V."/>
            <person name="Buss L.W."/>
            <person name="Schierwater B."/>
            <person name="Dellaporta S.L."/>
            <person name="Rokhsar D.S."/>
        </authorList>
    </citation>
    <scope>NUCLEOTIDE SEQUENCE [LARGE SCALE GENOMIC DNA]</scope>
    <source>
        <strain evidence="2 3">Grell-BS-1999</strain>
    </source>
</reference>
<evidence type="ECO:0000256" key="1">
    <source>
        <dbReference type="SAM" id="Coils"/>
    </source>
</evidence>
<dbReference type="EMBL" id="DS986261">
    <property type="protein sequence ID" value="EDV18530.1"/>
    <property type="molecule type" value="Genomic_DNA"/>
</dbReference>
<keyword evidence="3" id="KW-1185">Reference proteome</keyword>
<feature type="non-terminal residue" evidence="2">
    <location>
        <position position="1"/>
    </location>
</feature>
<keyword evidence="1" id="KW-0175">Coiled coil</keyword>
<organism evidence="2 3">
    <name type="scientific">Trichoplax adhaerens</name>
    <name type="common">Trichoplax reptans</name>
    <dbReference type="NCBI Taxonomy" id="10228"/>
    <lineage>
        <taxon>Eukaryota</taxon>
        <taxon>Metazoa</taxon>
        <taxon>Placozoa</taxon>
        <taxon>Uniplacotomia</taxon>
        <taxon>Trichoplacea</taxon>
        <taxon>Trichoplacidae</taxon>
        <taxon>Trichoplax</taxon>
    </lineage>
</organism>